<keyword evidence="2" id="KW-1185">Reference proteome</keyword>
<comment type="caution">
    <text evidence="1">The sequence shown here is derived from an EMBL/GenBank/DDBJ whole genome shotgun (WGS) entry which is preliminary data.</text>
</comment>
<evidence type="ECO:0000313" key="1">
    <source>
        <dbReference type="EMBL" id="CAH3029508.1"/>
    </source>
</evidence>
<sequence length="174" mass="19772">MGPVLFTLYVSCLFNIISQHLPSVRGYADHTQIYLSFRPCSIHSEINTVSINEKCIADVRSWFTGNRLMINDAKTDFLIIGTLQQLEKNIYFPFYIKDLLSLKPAANYALRSSAQSLLFVPKVNCSTLGDRAFAHAAPVLWNSQPLTIRTSSILAIFKKQLKTFFFKKAFNLLE</sequence>
<reference evidence="1 2" key="1">
    <citation type="submission" date="2022-05" db="EMBL/GenBank/DDBJ databases">
        <authorList>
            <consortium name="Genoscope - CEA"/>
            <person name="William W."/>
        </authorList>
    </citation>
    <scope>NUCLEOTIDE SEQUENCE [LARGE SCALE GENOMIC DNA]</scope>
</reference>
<gene>
    <name evidence="1" type="ORF">PEVE_00036274</name>
</gene>
<evidence type="ECO:0000313" key="2">
    <source>
        <dbReference type="Proteomes" id="UP001159427"/>
    </source>
</evidence>
<organism evidence="1 2">
    <name type="scientific">Porites evermanni</name>
    <dbReference type="NCBI Taxonomy" id="104178"/>
    <lineage>
        <taxon>Eukaryota</taxon>
        <taxon>Metazoa</taxon>
        <taxon>Cnidaria</taxon>
        <taxon>Anthozoa</taxon>
        <taxon>Hexacorallia</taxon>
        <taxon>Scleractinia</taxon>
        <taxon>Fungiina</taxon>
        <taxon>Poritidae</taxon>
        <taxon>Porites</taxon>
    </lineage>
</organism>
<protein>
    <recommendedName>
        <fullName evidence="3">Reverse transcriptase domain-containing protein</fullName>
    </recommendedName>
</protein>
<name>A0ABN8MMP6_9CNID</name>
<proteinExistence type="predicted"/>
<dbReference type="EMBL" id="CALNXI010000576">
    <property type="protein sequence ID" value="CAH3029508.1"/>
    <property type="molecule type" value="Genomic_DNA"/>
</dbReference>
<accession>A0ABN8MMP6</accession>
<dbReference type="Proteomes" id="UP001159427">
    <property type="component" value="Unassembled WGS sequence"/>
</dbReference>
<evidence type="ECO:0008006" key="3">
    <source>
        <dbReference type="Google" id="ProtNLM"/>
    </source>
</evidence>